<dbReference type="EMBL" id="QTTT01000001">
    <property type="protein sequence ID" value="REE97766.1"/>
    <property type="molecule type" value="Genomic_DNA"/>
</dbReference>
<name>A0A3D9SP72_9ACTN</name>
<evidence type="ECO:0000313" key="2">
    <source>
        <dbReference type="Proteomes" id="UP000256661"/>
    </source>
</evidence>
<dbReference type="OrthoDB" id="3443270at2"/>
<evidence type="ECO:0000313" key="1">
    <source>
        <dbReference type="EMBL" id="REE97766.1"/>
    </source>
</evidence>
<accession>A0A3D9SP72</accession>
<sequence length="1260" mass="135762">MRGRSGREWVSLHPLIRPGHLRPHQSETDVAPPHQVDLVSDEGGNTFGALRRFARRRDRERALALLAAAGPVAPVLLDLIEDVDMPPSVVTAWAPGRPGHAAVALDRLVEPDDLLAQLEEGRRWRPAEALRLLAPLGEALDRLDGRGFVPMELSPDHLVENGGAIRLVGLSRHVYKPRERSLPAPSGMSLATTQLIGGHLPSAGATPGEWRRAQTLVLLRLAGWMCCGLPPGSWGDVHDDAGNEEYLRFAGFASVPRLEPGRLAASLAAASETEQWAEAERRVRDAPCVVFYDPAGCRGQDETIQAWLEGLIGQRVNAEVTEVEQGHVRVRLDNLGTDTWRIRIPRRSTPQAAPRTQQRRVDLTEHYAVGRSVTVVIDAVTPDENDPRRVRETTARIVEGSGAPARARQKRPPVTVNPEAVRLGLLEEHGPGVVAVAAFADRHTSPAAALLSGAGWTVVNPGDLDTVADTVRGLSPGARVVIAGRPGTRLSSALTRNPPRVLDEVLPTAASGPRIAGLSAASLPFVADHDFKAFDAEVLRGEGGASLRRRTFTAGWALARTGDAYRNRLQQAKRDQGRTLRRELVELNTLYGADTELLLRVVDAIGRPGLRREGRNQLWANLRRAAPVLLCVPAHGRLREDLMHALLGRTPETLYSEVTRRLLPVAARLAEVYEPSLRIGERALQELLVTREGIRRLGLFGRLATALPQYAVPELLNAIEPLDSSLVDALFDIPAPSLQHLVGKLGSPRLLDALSPFIDGPDLDLLGQYTPKAWTLLLEGLRQPEHLTALGLGWALIVERDPAGAVDARVLLEIARRSGREPRYAVRALLETPSDEWAAVLASPEVSAAWLSAFGRLDVAPVLDAFPGAGRLFAAFTPKALRAAATAGLDEAALESLVSFGRGTGLEPSEVLREFLDAEGEPNEAQVFAGPAPAAWASARLAAGESPADVVFRLLDDPGLLRDWLVNGDTLPRRVLADTLGGDLRALGVAPAEGRRLVALLEDQPGLLELAYPLPFPSQRLRLLRLALDRPDGSLVRREVADALPDVLEDPDAERLLDFIAGDGLTFGQARRALDLGLDASGREMLRELGPLPVDAAVLRVASAHGVAVARWTAVLAQTVPSAPEVVASWGPRWLPLLAHPGGGEIARLLAPFRLPPHESARSSPWLLAAGHDGLSALSRHGRTLLDLVAATDPPPADAVLIDRLLTLGGNAAAYLLISAHGLPPSTWPEAIRLLAQGWDPEDVLLHFWSSTGLQPLHLG</sequence>
<comment type="caution">
    <text evidence="1">The sequence shown here is derived from an EMBL/GenBank/DDBJ whole genome shotgun (WGS) entry which is preliminary data.</text>
</comment>
<protein>
    <submittedName>
        <fullName evidence="1">Uncharacterized protein</fullName>
    </submittedName>
</protein>
<dbReference type="AlphaFoldDB" id="A0A3D9SP72"/>
<dbReference type="RefSeq" id="WP_116023212.1">
    <property type="nucleotide sequence ID" value="NZ_QTTT01000001.1"/>
</dbReference>
<reference evidence="1 2" key="1">
    <citation type="submission" date="2018-08" db="EMBL/GenBank/DDBJ databases">
        <title>Sequencing the genomes of 1000 actinobacteria strains.</title>
        <authorList>
            <person name="Klenk H.-P."/>
        </authorList>
    </citation>
    <scope>NUCLEOTIDE SEQUENCE [LARGE SCALE GENOMIC DNA]</scope>
    <source>
        <strain evidence="1 2">DSM 43927</strain>
    </source>
</reference>
<gene>
    <name evidence="1" type="ORF">DFJ69_3241</name>
</gene>
<proteinExistence type="predicted"/>
<keyword evidence="2" id="KW-1185">Reference proteome</keyword>
<dbReference type="Proteomes" id="UP000256661">
    <property type="component" value="Unassembled WGS sequence"/>
</dbReference>
<organism evidence="1 2">
    <name type="scientific">Thermomonospora umbrina</name>
    <dbReference type="NCBI Taxonomy" id="111806"/>
    <lineage>
        <taxon>Bacteria</taxon>
        <taxon>Bacillati</taxon>
        <taxon>Actinomycetota</taxon>
        <taxon>Actinomycetes</taxon>
        <taxon>Streptosporangiales</taxon>
        <taxon>Thermomonosporaceae</taxon>
        <taxon>Thermomonospora</taxon>
    </lineage>
</organism>